<organism evidence="2 3">
    <name type="scientific">Vigna unguiculata</name>
    <name type="common">Cowpea</name>
    <dbReference type="NCBI Taxonomy" id="3917"/>
    <lineage>
        <taxon>Eukaryota</taxon>
        <taxon>Viridiplantae</taxon>
        <taxon>Streptophyta</taxon>
        <taxon>Embryophyta</taxon>
        <taxon>Tracheophyta</taxon>
        <taxon>Spermatophyta</taxon>
        <taxon>Magnoliopsida</taxon>
        <taxon>eudicotyledons</taxon>
        <taxon>Gunneridae</taxon>
        <taxon>Pentapetalae</taxon>
        <taxon>rosids</taxon>
        <taxon>fabids</taxon>
        <taxon>Fabales</taxon>
        <taxon>Fabaceae</taxon>
        <taxon>Papilionoideae</taxon>
        <taxon>50 kb inversion clade</taxon>
        <taxon>NPAAA clade</taxon>
        <taxon>indigoferoid/millettioid clade</taxon>
        <taxon>Phaseoleae</taxon>
        <taxon>Vigna</taxon>
    </lineage>
</organism>
<evidence type="ECO:0000256" key="1">
    <source>
        <dbReference type="SAM" id="Phobius"/>
    </source>
</evidence>
<feature type="transmembrane region" description="Helical" evidence="1">
    <location>
        <begin position="82"/>
        <end position="101"/>
    </location>
</feature>
<proteinExistence type="predicted"/>
<accession>A0A4D6M816</accession>
<keyword evidence="1" id="KW-0472">Membrane</keyword>
<dbReference type="EMBL" id="CP039350">
    <property type="protein sequence ID" value="QCD96531.1"/>
    <property type="molecule type" value="Genomic_DNA"/>
</dbReference>
<evidence type="ECO:0000313" key="2">
    <source>
        <dbReference type="EMBL" id="QCD96531.1"/>
    </source>
</evidence>
<dbReference type="AlphaFoldDB" id="A0A4D6M816"/>
<protein>
    <submittedName>
        <fullName evidence="2">Uncharacterized protein</fullName>
    </submittedName>
</protein>
<name>A0A4D6M816_VIGUN</name>
<gene>
    <name evidence="2" type="ORF">DEO72_LG6g1236</name>
</gene>
<sequence length="103" mass="10767">MVAMAAVMETAELVQPWLLREEEDGCGGDCGNGAGTVAVVLSLLVHRGPCAAEVGCALVEAREEDGGAAVKLARSMVVARTVAPPLLLFWLLLPLVLLLRFPA</sequence>
<reference evidence="2 3" key="1">
    <citation type="submission" date="2019-04" db="EMBL/GenBank/DDBJ databases">
        <title>An improved genome assembly and genetic linkage map for asparagus bean, Vigna unguiculata ssp. sesquipedialis.</title>
        <authorList>
            <person name="Xia Q."/>
            <person name="Zhang R."/>
            <person name="Dong Y."/>
        </authorList>
    </citation>
    <scope>NUCLEOTIDE SEQUENCE [LARGE SCALE GENOMIC DNA]</scope>
    <source>
        <tissue evidence="2">Leaf</tissue>
    </source>
</reference>
<keyword evidence="1" id="KW-0812">Transmembrane</keyword>
<dbReference type="Proteomes" id="UP000501690">
    <property type="component" value="Linkage Group LG6"/>
</dbReference>
<keyword evidence="1" id="KW-1133">Transmembrane helix</keyword>
<keyword evidence="3" id="KW-1185">Reference proteome</keyword>
<evidence type="ECO:0000313" key="3">
    <source>
        <dbReference type="Proteomes" id="UP000501690"/>
    </source>
</evidence>